<accession>A0A015KMU3</accession>
<dbReference type="EMBL" id="JEMT01017090">
    <property type="protein sequence ID" value="EXX68854.1"/>
    <property type="molecule type" value="Genomic_DNA"/>
</dbReference>
<reference evidence="1 2" key="1">
    <citation type="submission" date="2014-02" db="EMBL/GenBank/DDBJ databases">
        <title>Single nucleus genome sequencing reveals high similarity among nuclei of an endomycorrhizal fungus.</title>
        <authorList>
            <person name="Lin K."/>
            <person name="Geurts R."/>
            <person name="Zhang Z."/>
            <person name="Limpens E."/>
            <person name="Saunders D.G."/>
            <person name="Mu D."/>
            <person name="Pang E."/>
            <person name="Cao H."/>
            <person name="Cha H."/>
            <person name="Lin T."/>
            <person name="Zhou Q."/>
            <person name="Shang Y."/>
            <person name="Li Y."/>
            <person name="Ivanov S."/>
            <person name="Sharma T."/>
            <person name="Velzen R.V."/>
            <person name="Ruijter N.D."/>
            <person name="Aanen D.K."/>
            <person name="Win J."/>
            <person name="Kamoun S."/>
            <person name="Bisseling T."/>
            <person name="Huang S."/>
        </authorList>
    </citation>
    <scope>NUCLEOTIDE SEQUENCE [LARGE SCALE GENOMIC DNA]</scope>
    <source>
        <strain evidence="2">DAOM197198w</strain>
    </source>
</reference>
<dbReference type="HOGENOM" id="CLU_3051612_0_0_1"/>
<proteinExistence type="predicted"/>
<keyword evidence="2" id="KW-1185">Reference proteome</keyword>
<organism evidence="1 2">
    <name type="scientific">Rhizophagus irregularis (strain DAOM 197198w)</name>
    <name type="common">Glomus intraradices</name>
    <dbReference type="NCBI Taxonomy" id="1432141"/>
    <lineage>
        <taxon>Eukaryota</taxon>
        <taxon>Fungi</taxon>
        <taxon>Fungi incertae sedis</taxon>
        <taxon>Mucoromycota</taxon>
        <taxon>Glomeromycotina</taxon>
        <taxon>Glomeromycetes</taxon>
        <taxon>Glomerales</taxon>
        <taxon>Glomeraceae</taxon>
        <taxon>Rhizophagus</taxon>
    </lineage>
</organism>
<sequence>MEAESLAQARKIKLQEEDIIDKERLLKLKVEEIINLKEKIKDSNYEGTNRFTRK</sequence>
<gene>
    <name evidence="1" type="ORF">RirG_101360</name>
</gene>
<evidence type="ECO:0000313" key="2">
    <source>
        <dbReference type="Proteomes" id="UP000022910"/>
    </source>
</evidence>
<comment type="caution">
    <text evidence="1">The sequence shown here is derived from an EMBL/GenBank/DDBJ whole genome shotgun (WGS) entry which is preliminary data.</text>
</comment>
<dbReference type="Proteomes" id="UP000022910">
    <property type="component" value="Unassembled WGS sequence"/>
</dbReference>
<evidence type="ECO:0000313" key="1">
    <source>
        <dbReference type="EMBL" id="EXX68854.1"/>
    </source>
</evidence>
<dbReference type="AlphaFoldDB" id="A0A015KMU3"/>
<name>A0A015KMU3_RHIIW</name>
<protein>
    <submittedName>
        <fullName evidence="1">Uncharacterized protein</fullName>
    </submittedName>
</protein>